<evidence type="ECO:0000313" key="1">
    <source>
        <dbReference type="EMBL" id="CAH6722013.1"/>
    </source>
</evidence>
<evidence type="ECO:0000313" key="2">
    <source>
        <dbReference type="Proteomes" id="UP001152531"/>
    </source>
</evidence>
<comment type="caution">
    <text evidence="1">The sequence shown here is derived from an EMBL/GenBank/DDBJ whole genome shotgun (WGS) entry which is preliminary data.</text>
</comment>
<keyword evidence="2" id="KW-1185">Reference proteome</keyword>
<protein>
    <submittedName>
        <fullName evidence="1">Methylated-DNA--protein-cysteine methyltransferase</fullName>
    </submittedName>
</protein>
<keyword evidence="1" id="KW-0489">Methyltransferase</keyword>
<dbReference type="Proteomes" id="UP001152531">
    <property type="component" value="Unassembled WGS sequence"/>
</dbReference>
<proteinExistence type="predicted"/>
<gene>
    <name evidence="1" type="ORF">CLIB1444_07S07536</name>
</gene>
<dbReference type="EMBL" id="CALSDN010000007">
    <property type="protein sequence ID" value="CAH6722013.1"/>
    <property type="molecule type" value="Genomic_DNA"/>
</dbReference>
<keyword evidence="1" id="KW-0808">Transferase</keyword>
<reference evidence="1" key="1">
    <citation type="submission" date="2022-06" db="EMBL/GenBank/DDBJ databases">
        <authorList>
            <person name="Legras J.-L."/>
            <person name="Devillers H."/>
            <person name="Grondin C."/>
        </authorList>
    </citation>
    <scope>NUCLEOTIDE SEQUENCE</scope>
    <source>
        <strain evidence="1">CLIB 1444</strain>
    </source>
</reference>
<name>A0ACA9YB86_9ASCO</name>
<sequence>MFFTIIKGSYTKALLVIDIEGCLHYASLGNHDTMLKSEMYQYFRKLKIPIDSVPDPVPPKVETTIRCYDQVLESPLIPVDIKVKLRGTPLQLKVWKQLMRTSNTLSYKELANQVGSNGIRAVASAVGANKIAIIVPCHRVLNSKGKNTGYRWGMPIKDKLLQLERVSV</sequence>
<accession>A0ACA9YB86</accession>
<organism evidence="1 2">
    <name type="scientific">[Candida] jaroonii</name>
    <dbReference type="NCBI Taxonomy" id="467808"/>
    <lineage>
        <taxon>Eukaryota</taxon>
        <taxon>Fungi</taxon>
        <taxon>Dikarya</taxon>
        <taxon>Ascomycota</taxon>
        <taxon>Saccharomycotina</taxon>
        <taxon>Pichiomycetes</taxon>
        <taxon>Debaryomycetaceae</taxon>
        <taxon>Yamadazyma</taxon>
    </lineage>
</organism>